<comment type="caution">
    <text evidence="1">The sequence shown here is derived from an EMBL/GenBank/DDBJ whole genome shotgun (WGS) entry which is preliminary data.</text>
</comment>
<organism evidence="1 2">
    <name type="scientific">Rhodococcus cerastii</name>
    <dbReference type="NCBI Taxonomy" id="908616"/>
    <lineage>
        <taxon>Bacteria</taxon>
        <taxon>Bacillati</taxon>
        <taxon>Actinomycetota</taxon>
        <taxon>Actinomycetes</taxon>
        <taxon>Mycobacteriales</taxon>
        <taxon>Nocardiaceae</taxon>
        <taxon>Rhodococcus</taxon>
    </lineage>
</organism>
<keyword evidence="2" id="KW-1185">Reference proteome</keyword>
<protein>
    <submittedName>
        <fullName evidence="1">Uncharacterized protein</fullName>
    </submittedName>
</protein>
<name>A0ABU4D703_9NOCA</name>
<reference evidence="1 2" key="1">
    <citation type="submission" date="2023-10" db="EMBL/GenBank/DDBJ databases">
        <title>Development of a sustainable strategy for remediation of hydrocarbon-contaminated territories based on the waste exchange concept.</title>
        <authorList>
            <person name="Krivoruchko A."/>
        </authorList>
    </citation>
    <scope>NUCLEOTIDE SEQUENCE [LARGE SCALE GENOMIC DNA]</scope>
    <source>
        <strain evidence="1 2">IEGM 1327</strain>
    </source>
</reference>
<dbReference type="Proteomes" id="UP001186104">
    <property type="component" value="Unassembled WGS sequence"/>
</dbReference>
<sequence length="273" mass="30747">MARPTEIELDKRYLDYLIAFVLRARRVKAHSMYRDLEMVQRVGRVELRVEKDPDGVWLVQDLPPEEVVESAAARLRPLILQDEEAHHGKMLNALKRFLRGVTLPDLPGGPPTDSSAFLGGLKSEWSEFDPNGRTAQAYSVQSGRLSDGRTSDTLADNVLAFAWIYGDVVHGDAERLRETEQHGVKERFRAAAPLVCRLMEMTVSTLHVIQWLHHHGLLPMLPGAVFEQEVVVAETRFRQKAEVYMAPVGTTMPDSLVSDDGFADPGPQWQRLD</sequence>
<accession>A0ABU4D703</accession>
<dbReference type="RefSeq" id="WP_317534239.1">
    <property type="nucleotide sequence ID" value="NZ_JAWLKF010000020.1"/>
</dbReference>
<gene>
    <name evidence="1" type="ORF">R3P93_23270</name>
</gene>
<evidence type="ECO:0000313" key="2">
    <source>
        <dbReference type="Proteomes" id="UP001186104"/>
    </source>
</evidence>
<evidence type="ECO:0000313" key="1">
    <source>
        <dbReference type="EMBL" id="MDV6305497.1"/>
    </source>
</evidence>
<proteinExistence type="predicted"/>
<dbReference type="EMBL" id="JAWLKF010000020">
    <property type="protein sequence ID" value="MDV6305497.1"/>
    <property type="molecule type" value="Genomic_DNA"/>
</dbReference>